<keyword evidence="2" id="KW-1185">Reference proteome</keyword>
<dbReference type="EMBL" id="DS572702">
    <property type="protein sequence ID" value="EGY23487.1"/>
    <property type="molecule type" value="Genomic_DNA"/>
</dbReference>
<accession>G2X3E0</accession>
<name>G2X3E0_VERDV</name>
<proteinExistence type="predicted"/>
<organism evidence="1 2">
    <name type="scientific">Verticillium dahliae (strain VdLs.17 / ATCC MYA-4575 / FGSC 10137)</name>
    <name type="common">Verticillium wilt</name>
    <dbReference type="NCBI Taxonomy" id="498257"/>
    <lineage>
        <taxon>Eukaryota</taxon>
        <taxon>Fungi</taxon>
        <taxon>Dikarya</taxon>
        <taxon>Ascomycota</taxon>
        <taxon>Pezizomycotina</taxon>
        <taxon>Sordariomycetes</taxon>
        <taxon>Hypocreomycetidae</taxon>
        <taxon>Glomerellales</taxon>
        <taxon>Plectosphaerellaceae</taxon>
        <taxon>Verticillium</taxon>
    </lineage>
</organism>
<sequence length="207" mass="22965">MFIIPPTQESRRLATQALFPVDKFIRNINAKDFWCFPNGTKTTEAKNLLRHYVVEQLPNVDKRAASRAIRIEGKLMTVGPEVIWIRDDHLRNNVDKTTLICLAVPTPSGAQTATPSHESPETKQTLISDMRKVGVRGTIIDWAEKEFGGATAAVGEGQGTKPLPIKFEIGSVLQLDEHEELFVRPESEGICMVLFGHKHDAHEAGDG</sequence>
<dbReference type="HOGENOM" id="CLU_1246182_0_0_1"/>
<evidence type="ECO:0000313" key="2">
    <source>
        <dbReference type="Proteomes" id="UP000001611"/>
    </source>
</evidence>
<protein>
    <submittedName>
        <fullName evidence="1">Uncharacterized protein</fullName>
    </submittedName>
</protein>
<dbReference type="Proteomes" id="UP000001611">
    <property type="component" value="Chromosome 3"/>
</dbReference>
<reference evidence="1 2" key="1">
    <citation type="submission" date="2008-03" db="EMBL/GenBank/DDBJ databases">
        <title>The Genome Sequence of Verticillium dahliae VdLs.17.</title>
        <authorList>
            <consortium name="The Broad Institute Genome Sequencing Platform"/>
            <person name="Ma L.-J.J."/>
            <person name="Klosterman S.J."/>
            <person name="Subbarao K."/>
            <person name="Dobinson K."/>
            <person name="Veronese P."/>
            <person name="Kang S."/>
            <person name="Gold S.E."/>
            <person name="Young S."/>
            <person name="Jaffe D."/>
            <person name="Gnerre S."/>
            <person name="Berlin A."/>
            <person name="Heiman D."/>
            <person name="Hepburn T."/>
            <person name="Sykes S."/>
            <person name="Alvarado L."/>
            <person name="Kodira C.D."/>
            <person name="Lander E."/>
            <person name="Galagan J."/>
            <person name="Nusbaum C."/>
            <person name="Birren B."/>
        </authorList>
    </citation>
    <scope>NUCLEOTIDE SEQUENCE [LARGE SCALE GENOMIC DNA]</scope>
    <source>
        <strain evidence="2">VdLs.17 / ATCC MYA-4575 / FGSC 10137</strain>
    </source>
</reference>
<dbReference type="AlphaFoldDB" id="G2X3E0"/>
<dbReference type="KEGG" id="vda:VDAG_04925"/>
<gene>
    <name evidence="1" type="ORF">VDAG_04925</name>
</gene>
<dbReference type="RefSeq" id="XP_009652824.1">
    <property type="nucleotide sequence ID" value="XM_009654529.1"/>
</dbReference>
<dbReference type="InParanoid" id="G2X3E0"/>
<dbReference type="GeneID" id="20706388"/>
<evidence type="ECO:0000313" key="1">
    <source>
        <dbReference type="EMBL" id="EGY23487.1"/>
    </source>
</evidence>